<accession>A0A1W0X4F5</accession>
<dbReference type="Gene3D" id="2.40.128.20">
    <property type="match status" value="1"/>
</dbReference>
<dbReference type="FunFam" id="2.40.128.20:FF:000001">
    <property type="entry name" value="Fatty acid-binding protein, adipocyte"/>
    <property type="match status" value="1"/>
</dbReference>
<dbReference type="Proteomes" id="UP000192578">
    <property type="component" value="Unassembled WGS sequence"/>
</dbReference>
<keyword evidence="6" id="KW-0813">Transport</keyword>
<dbReference type="CDD" id="cd00742">
    <property type="entry name" value="FABP"/>
    <property type="match status" value="1"/>
</dbReference>
<gene>
    <name evidence="8" type="ORF">BV898_03865</name>
</gene>
<dbReference type="SUPFAM" id="SSF50814">
    <property type="entry name" value="Lipocalins"/>
    <property type="match status" value="1"/>
</dbReference>
<evidence type="ECO:0000256" key="6">
    <source>
        <dbReference type="RuleBase" id="RU003696"/>
    </source>
</evidence>
<dbReference type="Pfam" id="PF00061">
    <property type="entry name" value="Lipocalin"/>
    <property type="match status" value="1"/>
</dbReference>
<keyword evidence="4" id="KW-0446">Lipid-binding</keyword>
<name>A0A1W0X4F5_HYPEX</name>
<dbReference type="GO" id="GO:0005504">
    <property type="term" value="F:fatty acid binding"/>
    <property type="evidence" value="ECO:0007669"/>
    <property type="project" value="UniProtKB-ARBA"/>
</dbReference>
<organism evidence="8 9">
    <name type="scientific">Hypsibius exemplaris</name>
    <name type="common">Freshwater tardigrade</name>
    <dbReference type="NCBI Taxonomy" id="2072580"/>
    <lineage>
        <taxon>Eukaryota</taxon>
        <taxon>Metazoa</taxon>
        <taxon>Ecdysozoa</taxon>
        <taxon>Tardigrada</taxon>
        <taxon>Eutardigrada</taxon>
        <taxon>Parachela</taxon>
        <taxon>Hypsibioidea</taxon>
        <taxon>Hypsibiidae</taxon>
        <taxon>Hypsibius</taxon>
    </lineage>
</organism>
<evidence type="ECO:0000313" key="9">
    <source>
        <dbReference type="Proteomes" id="UP000192578"/>
    </source>
</evidence>
<dbReference type="AlphaFoldDB" id="A0A1W0X4F5"/>
<dbReference type="InterPro" id="IPR031259">
    <property type="entry name" value="ILBP"/>
</dbReference>
<keyword evidence="3" id="KW-0346">Stress response</keyword>
<sequence>MADITGTYKLTSSEHFDDYLKAVGVNFILRKLATTVESATVEITKNGEEYTIKTTTAVKSAEIKFKLGEPFTEHTMDGRDVETTFTLEGNLLKQVQHDIKGGFDSFSDREFNGDELITTMRCKDAVAVRKYKKE</sequence>
<dbReference type="InterPro" id="IPR012674">
    <property type="entry name" value="Calycin"/>
</dbReference>
<evidence type="ECO:0000256" key="2">
    <source>
        <dbReference type="ARBA" id="ARBA00008390"/>
    </source>
</evidence>
<proteinExistence type="inferred from homology"/>
<dbReference type="PRINTS" id="PR00178">
    <property type="entry name" value="FATTYACIDBP"/>
</dbReference>
<evidence type="ECO:0000256" key="5">
    <source>
        <dbReference type="ARBA" id="ARBA00045493"/>
    </source>
</evidence>
<comment type="caution">
    <text evidence="8">The sequence shown here is derived from an EMBL/GenBank/DDBJ whole genome shotgun (WGS) entry which is preliminary data.</text>
</comment>
<evidence type="ECO:0000256" key="4">
    <source>
        <dbReference type="ARBA" id="ARBA00023121"/>
    </source>
</evidence>
<dbReference type="EMBL" id="MTYJ01000018">
    <property type="protein sequence ID" value="OQV22369.1"/>
    <property type="molecule type" value="Genomic_DNA"/>
</dbReference>
<dbReference type="InterPro" id="IPR000566">
    <property type="entry name" value="Lipocln_cytosolic_FA-bd_dom"/>
</dbReference>
<keyword evidence="9" id="KW-1185">Reference proteome</keyword>
<dbReference type="PANTHER" id="PTHR11955">
    <property type="entry name" value="FATTY ACID BINDING PROTEIN"/>
    <property type="match status" value="1"/>
</dbReference>
<protein>
    <submittedName>
        <fullName evidence="8">Cellular retinoic acid-binding protein 1</fullName>
    </submittedName>
</protein>
<dbReference type="PROSITE" id="PS00214">
    <property type="entry name" value="FABP"/>
    <property type="match status" value="1"/>
</dbReference>
<evidence type="ECO:0000256" key="1">
    <source>
        <dbReference type="ARBA" id="ARBA00006119"/>
    </source>
</evidence>
<dbReference type="OrthoDB" id="412780at2759"/>
<reference evidence="9" key="1">
    <citation type="submission" date="2017-01" db="EMBL/GenBank/DDBJ databases">
        <title>Comparative genomics of anhydrobiosis in the tardigrade Hypsibius dujardini.</title>
        <authorList>
            <person name="Yoshida Y."/>
            <person name="Koutsovoulos G."/>
            <person name="Laetsch D."/>
            <person name="Stevens L."/>
            <person name="Kumar S."/>
            <person name="Horikawa D."/>
            <person name="Ishino K."/>
            <person name="Komine S."/>
            <person name="Tomita M."/>
            <person name="Blaxter M."/>
            <person name="Arakawa K."/>
        </authorList>
    </citation>
    <scope>NUCLEOTIDE SEQUENCE [LARGE SCALE GENOMIC DNA]</scope>
    <source>
        <strain evidence="9">Z151</strain>
    </source>
</reference>
<evidence type="ECO:0000313" key="8">
    <source>
        <dbReference type="EMBL" id="OQV22369.1"/>
    </source>
</evidence>
<evidence type="ECO:0000259" key="7">
    <source>
        <dbReference type="PROSITE" id="PS00214"/>
    </source>
</evidence>
<comment type="function">
    <text evidence="5">Secreted heat soluble protein acting as a molecular shield in water-deficient condition. Tardigrade-specific intrinsically disordered proteins (TDPs) are essential for desiccation tolerance by forming non-crystalline amorphous solids upon desiccation, and this vitrified state mirrors their protective capabilities.</text>
</comment>
<feature type="domain" description="Cytosolic fatty-acid binding proteins" evidence="7">
    <location>
        <begin position="6"/>
        <end position="23"/>
    </location>
</feature>
<dbReference type="InterPro" id="IPR000463">
    <property type="entry name" value="Fatty_acid-bd"/>
</dbReference>
<comment type="similarity">
    <text evidence="1">Belongs to the Secretory-abundant heat soluble protein (SAHS) family.</text>
</comment>
<comment type="similarity">
    <text evidence="2 6">Belongs to the calycin superfamily. Fatty-acid binding protein (FABP) family.</text>
</comment>
<evidence type="ECO:0000256" key="3">
    <source>
        <dbReference type="ARBA" id="ARBA00023016"/>
    </source>
</evidence>